<feature type="compositionally biased region" description="Polar residues" evidence="1">
    <location>
        <begin position="45"/>
        <end position="55"/>
    </location>
</feature>
<organism evidence="2 3">
    <name type="scientific">Ancylostoma ceylanicum</name>
    <dbReference type="NCBI Taxonomy" id="53326"/>
    <lineage>
        <taxon>Eukaryota</taxon>
        <taxon>Metazoa</taxon>
        <taxon>Ecdysozoa</taxon>
        <taxon>Nematoda</taxon>
        <taxon>Chromadorea</taxon>
        <taxon>Rhabditida</taxon>
        <taxon>Rhabditina</taxon>
        <taxon>Rhabditomorpha</taxon>
        <taxon>Strongyloidea</taxon>
        <taxon>Ancylostomatidae</taxon>
        <taxon>Ancylostomatinae</taxon>
        <taxon>Ancylostoma</taxon>
    </lineage>
</organism>
<dbReference type="Proteomes" id="UP000024635">
    <property type="component" value="Unassembled WGS sequence"/>
</dbReference>
<dbReference type="EMBL" id="JARK01001614">
    <property type="protein sequence ID" value="EYB86484.1"/>
    <property type="molecule type" value="Genomic_DNA"/>
</dbReference>
<feature type="region of interest" description="Disordered" evidence="1">
    <location>
        <begin position="1"/>
        <end position="96"/>
    </location>
</feature>
<accession>A0A016S8A0</accession>
<reference evidence="3" key="1">
    <citation type="journal article" date="2015" name="Nat. Genet.">
        <title>The genome and transcriptome of the zoonotic hookworm Ancylostoma ceylanicum identify infection-specific gene families.</title>
        <authorList>
            <person name="Schwarz E.M."/>
            <person name="Hu Y."/>
            <person name="Antoshechkin I."/>
            <person name="Miller M.M."/>
            <person name="Sternberg P.W."/>
            <person name="Aroian R.V."/>
        </authorList>
    </citation>
    <scope>NUCLEOTIDE SEQUENCE</scope>
    <source>
        <strain evidence="3">HY135</strain>
    </source>
</reference>
<feature type="compositionally biased region" description="Polar residues" evidence="1">
    <location>
        <begin position="19"/>
        <end position="30"/>
    </location>
</feature>
<proteinExistence type="predicted"/>
<evidence type="ECO:0000313" key="2">
    <source>
        <dbReference type="EMBL" id="EYB86484.1"/>
    </source>
</evidence>
<gene>
    <name evidence="2" type="primary">Acey_s0278.g1166</name>
    <name evidence="2" type="ORF">Y032_0278g1166</name>
</gene>
<evidence type="ECO:0000313" key="3">
    <source>
        <dbReference type="Proteomes" id="UP000024635"/>
    </source>
</evidence>
<dbReference type="AlphaFoldDB" id="A0A016S8A0"/>
<evidence type="ECO:0000256" key="1">
    <source>
        <dbReference type="SAM" id="MobiDB-lite"/>
    </source>
</evidence>
<protein>
    <submittedName>
        <fullName evidence="2">Uncharacterized protein</fullName>
    </submittedName>
</protein>
<name>A0A016S8A0_9BILA</name>
<keyword evidence="3" id="KW-1185">Reference proteome</keyword>
<sequence length="138" mass="15753">MEAATDVANNHCVAVRRLQSPQPQPSAVNSSRHRPAVHVKPPSTPSVRRSYPTSASRRRPPRHQAVLRNRPRQDVNPRRTTMTRKKAKNIDPNSNYCCRSPQYHRRIDDPFCILNHQSYRTSCGVGGVDPHYAYDDTN</sequence>
<comment type="caution">
    <text evidence="2">The sequence shown here is derived from an EMBL/GenBank/DDBJ whole genome shotgun (WGS) entry which is preliminary data.</text>
</comment>